<evidence type="ECO:0000313" key="3">
    <source>
        <dbReference type="Proteomes" id="UP000299102"/>
    </source>
</evidence>
<reference evidence="2 3" key="1">
    <citation type="journal article" date="2019" name="Commun. Biol.">
        <title>The bagworm genome reveals a unique fibroin gene that provides high tensile strength.</title>
        <authorList>
            <person name="Kono N."/>
            <person name="Nakamura H."/>
            <person name="Ohtoshi R."/>
            <person name="Tomita M."/>
            <person name="Numata K."/>
            <person name="Arakawa K."/>
        </authorList>
    </citation>
    <scope>NUCLEOTIDE SEQUENCE [LARGE SCALE GENOMIC DNA]</scope>
</reference>
<name>A0A4C1ZGG2_EUMVA</name>
<dbReference type="Proteomes" id="UP000299102">
    <property type="component" value="Unassembled WGS sequence"/>
</dbReference>
<dbReference type="AlphaFoldDB" id="A0A4C1ZGG2"/>
<comment type="caution">
    <text evidence="2">The sequence shown here is derived from an EMBL/GenBank/DDBJ whole genome shotgun (WGS) entry which is preliminary data.</text>
</comment>
<sequence>MVASDTDCDIYITSELPRLRTANINYCQGLLKHPDSRRDKRQGSSILTTRRLNPSSPNERVSESIVATSNERLIAWLFVGDRASMIYRSLRRSPAARASTARRRGRVSIVA</sequence>
<gene>
    <name evidence="2" type="ORF">EVAR_69170_1</name>
</gene>
<evidence type="ECO:0000256" key="1">
    <source>
        <dbReference type="SAM" id="MobiDB-lite"/>
    </source>
</evidence>
<dbReference type="EMBL" id="BGZK01001799">
    <property type="protein sequence ID" value="GBP86502.1"/>
    <property type="molecule type" value="Genomic_DNA"/>
</dbReference>
<feature type="region of interest" description="Disordered" evidence="1">
    <location>
        <begin position="33"/>
        <end position="63"/>
    </location>
</feature>
<proteinExistence type="predicted"/>
<feature type="compositionally biased region" description="Basic and acidic residues" evidence="1">
    <location>
        <begin position="33"/>
        <end position="42"/>
    </location>
</feature>
<evidence type="ECO:0000313" key="2">
    <source>
        <dbReference type="EMBL" id="GBP86502.1"/>
    </source>
</evidence>
<protein>
    <submittedName>
        <fullName evidence="2">Uncharacterized protein</fullName>
    </submittedName>
</protein>
<feature type="compositionally biased region" description="Polar residues" evidence="1">
    <location>
        <begin position="43"/>
        <end position="63"/>
    </location>
</feature>
<organism evidence="2 3">
    <name type="scientific">Eumeta variegata</name>
    <name type="common">Bagworm moth</name>
    <name type="synonym">Eumeta japonica</name>
    <dbReference type="NCBI Taxonomy" id="151549"/>
    <lineage>
        <taxon>Eukaryota</taxon>
        <taxon>Metazoa</taxon>
        <taxon>Ecdysozoa</taxon>
        <taxon>Arthropoda</taxon>
        <taxon>Hexapoda</taxon>
        <taxon>Insecta</taxon>
        <taxon>Pterygota</taxon>
        <taxon>Neoptera</taxon>
        <taxon>Endopterygota</taxon>
        <taxon>Lepidoptera</taxon>
        <taxon>Glossata</taxon>
        <taxon>Ditrysia</taxon>
        <taxon>Tineoidea</taxon>
        <taxon>Psychidae</taxon>
        <taxon>Oiketicinae</taxon>
        <taxon>Eumeta</taxon>
    </lineage>
</organism>
<accession>A0A4C1ZGG2</accession>
<keyword evidence="3" id="KW-1185">Reference proteome</keyword>